<name>A0A336K2J8_9BRAD</name>
<evidence type="ECO:0000256" key="1">
    <source>
        <dbReference type="SAM" id="MobiDB-lite"/>
    </source>
</evidence>
<reference evidence="4 5" key="1">
    <citation type="submission" date="2017-08" db="EMBL/GenBank/DDBJ databases">
        <authorList>
            <person name="de Groot N.N."/>
        </authorList>
    </citation>
    <scope>NUCLEOTIDE SEQUENCE [LARGE SCALE GENOMIC DNA]</scope>
    <source>
        <strain evidence="4 5">JA575</strain>
    </source>
</reference>
<dbReference type="EMBL" id="QRDT01000020">
    <property type="protein sequence ID" value="RED29039.1"/>
    <property type="molecule type" value="Genomic_DNA"/>
</dbReference>
<keyword evidence="6" id="KW-1185">Reference proteome</keyword>
<feature type="region of interest" description="Disordered" evidence="1">
    <location>
        <begin position="163"/>
        <end position="190"/>
    </location>
</feature>
<sequence length="190" mass="19703">MIGSVMMCASAALLVLGMLGGIAMGIAHDFTLGPAHAHLNLIGGVMLFLFGLYYRVLPAAGGTLLARVQGGLHIAGAVLFPAGIALSITQGPAYMPVPIIGSLIVTAAVVLFGVVVVRTARAEAMPARRDAAHPVDRRHAPQTTGLHRAVHPASHSQTFHGIVSHNDSHGASRPQDLRPDCRIHGQGTEG</sequence>
<accession>A0A336K2J8</accession>
<dbReference type="Proteomes" id="UP000256343">
    <property type="component" value="Unassembled WGS sequence"/>
</dbReference>
<evidence type="ECO:0000313" key="4">
    <source>
        <dbReference type="EMBL" id="SSW92451.1"/>
    </source>
</evidence>
<dbReference type="EMBL" id="UFQQ01000020">
    <property type="protein sequence ID" value="SSW92451.1"/>
    <property type="molecule type" value="Genomic_DNA"/>
</dbReference>
<evidence type="ECO:0000256" key="2">
    <source>
        <dbReference type="SAM" id="Phobius"/>
    </source>
</evidence>
<dbReference type="InterPro" id="IPR036927">
    <property type="entry name" value="Cyt_c_oxase-like_su1_sf"/>
</dbReference>
<evidence type="ECO:0000313" key="6">
    <source>
        <dbReference type="Proteomes" id="UP000256343"/>
    </source>
</evidence>
<keyword evidence="2" id="KW-0812">Transmembrane</keyword>
<keyword evidence="2" id="KW-0472">Membrane</keyword>
<dbReference type="AlphaFoldDB" id="A0A336K2J8"/>
<dbReference type="Proteomes" id="UP000252631">
    <property type="component" value="Unassembled WGS sequence"/>
</dbReference>
<evidence type="ECO:0000313" key="5">
    <source>
        <dbReference type="Proteomes" id="UP000252631"/>
    </source>
</evidence>
<organism evidence="4 5">
    <name type="scientific">Rhodopseudomonas pentothenatexigens</name>
    <dbReference type="NCBI Taxonomy" id="999699"/>
    <lineage>
        <taxon>Bacteria</taxon>
        <taxon>Pseudomonadati</taxon>
        <taxon>Pseudomonadota</taxon>
        <taxon>Alphaproteobacteria</taxon>
        <taxon>Hyphomicrobiales</taxon>
        <taxon>Nitrobacteraceae</taxon>
        <taxon>Rhodopseudomonas</taxon>
    </lineage>
</organism>
<gene>
    <name evidence="3" type="ORF">BJ125_12035</name>
    <name evidence="4" type="ORF">SAMN05892882_12035</name>
</gene>
<feature type="transmembrane region" description="Helical" evidence="2">
    <location>
        <begin position="37"/>
        <end position="56"/>
    </location>
</feature>
<dbReference type="Gene3D" id="1.20.210.10">
    <property type="entry name" value="Cytochrome c oxidase-like, subunit I domain"/>
    <property type="match status" value="1"/>
</dbReference>
<dbReference type="SUPFAM" id="SSF81442">
    <property type="entry name" value="Cytochrome c oxidase subunit I-like"/>
    <property type="match status" value="1"/>
</dbReference>
<feature type="transmembrane region" description="Helical" evidence="2">
    <location>
        <begin position="68"/>
        <end position="88"/>
    </location>
</feature>
<keyword evidence="2" id="KW-1133">Transmembrane helix</keyword>
<feature type="transmembrane region" description="Helical" evidence="2">
    <location>
        <begin position="94"/>
        <end position="117"/>
    </location>
</feature>
<evidence type="ECO:0000313" key="3">
    <source>
        <dbReference type="EMBL" id="RED29039.1"/>
    </source>
</evidence>
<reference evidence="3 6" key="2">
    <citation type="submission" date="2018-07" db="EMBL/GenBank/DDBJ databases">
        <title>Genomic Encyclopedia of Archaeal and Bacterial Type Strains, Phase II (KMG-II): from individual species to whole genera.</title>
        <authorList>
            <person name="Goeker M."/>
        </authorList>
    </citation>
    <scope>NUCLEOTIDE SEQUENCE [LARGE SCALE GENOMIC DNA]</scope>
    <source>
        <strain evidence="3 6">JA575</strain>
    </source>
</reference>
<protein>
    <submittedName>
        <fullName evidence="4">Uncharacterized protein</fullName>
    </submittedName>
</protein>
<proteinExistence type="predicted"/>
<feature type="compositionally biased region" description="Basic and acidic residues" evidence="1">
    <location>
        <begin position="166"/>
        <end position="183"/>
    </location>
</feature>